<keyword evidence="3" id="KW-1185">Reference proteome</keyword>
<comment type="caution">
    <text evidence="2">The sequence shown here is derived from an EMBL/GenBank/DDBJ whole genome shotgun (WGS) entry which is preliminary data.</text>
</comment>
<reference evidence="2 3" key="1">
    <citation type="journal article" date="2023" name="Plants (Basel)">
        <title>Bridging the Gap: Combining Genomics and Transcriptomics Approaches to Understand Stylosanthes scabra, an Orphan Legume from the Brazilian Caatinga.</title>
        <authorList>
            <person name="Ferreira-Neto J.R.C."/>
            <person name="da Silva M.D."/>
            <person name="Binneck E."/>
            <person name="de Melo N.F."/>
            <person name="da Silva R.H."/>
            <person name="de Melo A.L.T.M."/>
            <person name="Pandolfi V."/>
            <person name="Bustamante F.O."/>
            <person name="Brasileiro-Vidal A.C."/>
            <person name="Benko-Iseppon A.M."/>
        </authorList>
    </citation>
    <scope>NUCLEOTIDE SEQUENCE [LARGE SCALE GENOMIC DNA]</scope>
    <source>
        <tissue evidence="2">Leaves</tissue>
    </source>
</reference>
<dbReference type="EMBL" id="JASCZI010091643">
    <property type="protein sequence ID" value="MED6150886.1"/>
    <property type="molecule type" value="Genomic_DNA"/>
</dbReference>
<accession>A0ABU6TPX8</accession>
<feature type="non-terminal residue" evidence="2">
    <location>
        <position position="1"/>
    </location>
</feature>
<protein>
    <submittedName>
        <fullName evidence="2">Uncharacterized protein</fullName>
    </submittedName>
</protein>
<evidence type="ECO:0000256" key="1">
    <source>
        <dbReference type="SAM" id="MobiDB-lite"/>
    </source>
</evidence>
<name>A0ABU6TPX8_9FABA</name>
<dbReference type="Proteomes" id="UP001341840">
    <property type="component" value="Unassembled WGS sequence"/>
</dbReference>
<feature type="region of interest" description="Disordered" evidence="1">
    <location>
        <begin position="1"/>
        <end position="49"/>
    </location>
</feature>
<gene>
    <name evidence="2" type="ORF">PIB30_076970</name>
</gene>
<evidence type="ECO:0000313" key="2">
    <source>
        <dbReference type="EMBL" id="MED6150886.1"/>
    </source>
</evidence>
<feature type="compositionally biased region" description="Low complexity" evidence="1">
    <location>
        <begin position="1"/>
        <end position="16"/>
    </location>
</feature>
<evidence type="ECO:0000313" key="3">
    <source>
        <dbReference type="Proteomes" id="UP001341840"/>
    </source>
</evidence>
<sequence length="101" mass="11002">KPQQASTAVLAVTASSGDGNGGETCGENELHKDGDKASSSSFPSPRRQGERWLLPWTAARRVRRRWWRKHCSSSSLSLFKAHTQLGLSLSLHGDGGITEEK</sequence>
<organism evidence="2 3">
    <name type="scientific">Stylosanthes scabra</name>
    <dbReference type="NCBI Taxonomy" id="79078"/>
    <lineage>
        <taxon>Eukaryota</taxon>
        <taxon>Viridiplantae</taxon>
        <taxon>Streptophyta</taxon>
        <taxon>Embryophyta</taxon>
        <taxon>Tracheophyta</taxon>
        <taxon>Spermatophyta</taxon>
        <taxon>Magnoliopsida</taxon>
        <taxon>eudicotyledons</taxon>
        <taxon>Gunneridae</taxon>
        <taxon>Pentapetalae</taxon>
        <taxon>rosids</taxon>
        <taxon>fabids</taxon>
        <taxon>Fabales</taxon>
        <taxon>Fabaceae</taxon>
        <taxon>Papilionoideae</taxon>
        <taxon>50 kb inversion clade</taxon>
        <taxon>dalbergioids sensu lato</taxon>
        <taxon>Dalbergieae</taxon>
        <taxon>Pterocarpus clade</taxon>
        <taxon>Stylosanthes</taxon>
    </lineage>
</organism>
<proteinExistence type="predicted"/>